<dbReference type="Gene3D" id="3.40.50.1860">
    <property type="match status" value="2"/>
</dbReference>
<sequence length="220" mass="23471">MTKKLAIIHTTPVTIQPLKELAAELLPDCEVVNLADDSILPELNANGGQIDAIADRWRQYAQIAEKLGADAILSACSSVGELAERVQPDVGIPIVRIDRAMAEHAVRSASVIGVAATLATTLGPTERLLRRAAAEAGREVRLVPALVSEAYAKLAAGDREGHDETLARALTRLAEQTDIVVLAQASMARVLDSFEDVEKTKFASSPRLGMQMTAAVLSDR</sequence>
<gene>
    <name evidence="1" type="ORF">ACFQMJ_00150</name>
</gene>
<reference evidence="2" key="1">
    <citation type="journal article" date="2019" name="Int. J. Syst. Evol. Microbiol.">
        <title>The Global Catalogue of Microorganisms (GCM) 10K type strain sequencing project: providing services to taxonomists for standard genome sequencing and annotation.</title>
        <authorList>
            <consortium name="The Broad Institute Genomics Platform"/>
            <consortium name="The Broad Institute Genome Sequencing Center for Infectious Disease"/>
            <person name="Wu L."/>
            <person name="Ma J."/>
        </authorList>
    </citation>
    <scope>NUCLEOTIDE SEQUENCE [LARGE SCALE GENOMIC DNA]</scope>
    <source>
        <strain evidence="2">KCTC 12907</strain>
    </source>
</reference>
<protein>
    <submittedName>
        <fullName evidence="1">Aspartate/glutamate racemase family protein</fullName>
    </submittedName>
</protein>
<dbReference type="RefSeq" id="WP_378052159.1">
    <property type="nucleotide sequence ID" value="NZ_JBHMDN010000047.1"/>
</dbReference>
<dbReference type="InterPro" id="IPR015942">
    <property type="entry name" value="Asp/Glu/hydantoin_racemase"/>
</dbReference>
<evidence type="ECO:0000313" key="2">
    <source>
        <dbReference type="Proteomes" id="UP001596378"/>
    </source>
</evidence>
<dbReference type="Pfam" id="PF01177">
    <property type="entry name" value="Asp_Glu_race"/>
    <property type="match status" value="1"/>
</dbReference>
<organism evidence="1 2">
    <name type="scientific">Cohnella cellulosilytica</name>
    <dbReference type="NCBI Taxonomy" id="986710"/>
    <lineage>
        <taxon>Bacteria</taxon>
        <taxon>Bacillati</taxon>
        <taxon>Bacillota</taxon>
        <taxon>Bacilli</taxon>
        <taxon>Bacillales</taxon>
        <taxon>Paenibacillaceae</taxon>
        <taxon>Cohnella</taxon>
    </lineage>
</organism>
<proteinExistence type="predicted"/>
<name>A0ABW2F3E1_9BACL</name>
<dbReference type="Proteomes" id="UP001596378">
    <property type="component" value="Unassembled WGS sequence"/>
</dbReference>
<dbReference type="SUPFAM" id="SSF53681">
    <property type="entry name" value="Aspartate/glutamate racemase"/>
    <property type="match status" value="1"/>
</dbReference>
<comment type="caution">
    <text evidence="1">The sequence shown here is derived from an EMBL/GenBank/DDBJ whole genome shotgun (WGS) entry which is preliminary data.</text>
</comment>
<evidence type="ECO:0000313" key="1">
    <source>
        <dbReference type="EMBL" id="MFC7146926.1"/>
    </source>
</evidence>
<dbReference type="InterPro" id="IPR001920">
    <property type="entry name" value="Asp/Glu_race"/>
</dbReference>
<dbReference type="EMBL" id="JBHTAI010000001">
    <property type="protein sequence ID" value="MFC7146926.1"/>
    <property type="molecule type" value="Genomic_DNA"/>
</dbReference>
<accession>A0ABW2F3E1</accession>
<keyword evidence="2" id="KW-1185">Reference proteome</keyword>